<evidence type="ECO:0000313" key="13">
    <source>
        <dbReference type="EMBL" id="KZS02144.1"/>
    </source>
</evidence>
<dbReference type="InterPro" id="IPR026050">
    <property type="entry name" value="C1GALT1/C1GALT1_chp1"/>
</dbReference>
<keyword evidence="7" id="KW-0812">Transmembrane</keyword>
<evidence type="ECO:0000256" key="6">
    <source>
        <dbReference type="ARBA" id="ARBA00022679"/>
    </source>
</evidence>
<feature type="domain" description="Fringe-like glycosyltransferase" evidence="12">
    <location>
        <begin position="3"/>
        <end position="98"/>
    </location>
</feature>
<dbReference type="EMBL" id="LRGB01005198">
    <property type="protein sequence ID" value="KZS02144.1"/>
    <property type="molecule type" value="Genomic_DNA"/>
</dbReference>
<comment type="subcellular location">
    <subcellularLocation>
        <location evidence="1">Membrane</location>
        <topology evidence="1">Single-pass type II membrane protein</topology>
    </subcellularLocation>
</comment>
<comment type="pathway">
    <text evidence="2">Protein modification; protein glycosylation.</text>
</comment>
<keyword evidence="11" id="KW-0472">Membrane</keyword>
<name>A0A164JAB0_9CRUS</name>
<evidence type="ECO:0000256" key="5">
    <source>
        <dbReference type="ARBA" id="ARBA00022676"/>
    </source>
</evidence>
<keyword evidence="5" id="KW-0328">Glycosyltransferase</keyword>
<dbReference type="AlphaFoldDB" id="A0A164JAB0"/>
<evidence type="ECO:0000256" key="7">
    <source>
        <dbReference type="ARBA" id="ARBA00022692"/>
    </source>
</evidence>
<comment type="similarity">
    <text evidence="3">Belongs to the glycosyltransferase 31 family. Beta3-Gal-T subfamily.</text>
</comment>
<keyword evidence="10" id="KW-1133">Transmembrane helix</keyword>
<accession>A0A164JAB0</accession>
<protein>
    <recommendedName>
        <fullName evidence="4">N-acetylgalactosaminide beta-1,3-galactosyltransferase</fullName>
        <ecNumber evidence="4">2.4.1.122</ecNumber>
    </recommendedName>
</protein>
<dbReference type="InterPro" id="IPR003378">
    <property type="entry name" value="Fringe-like_glycosylTrfase"/>
</dbReference>
<dbReference type="PANTHER" id="PTHR23033:SF14">
    <property type="entry name" value="GLYCOPROTEIN-N-ACETYLGALACTOSAMINE 3-BETA-GALACTOSYLTRANSFERASE 1-RELATED"/>
    <property type="match status" value="1"/>
</dbReference>
<gene>
    <name evidence="13" type="ORF">APZ42_000934</name>
</gene>
<keyword evidence="9" id="KW-0735">Signal-anchor</keyword>
<dbReference type="PANTHER" id="PTHR23033">
    <property type="entry name" value="BETA1,3-GALACTOSYLTRANSFERASE"/>
    <property type="match status" value="1"/>
</dbReference>
<dbReference type="Gene3D" id="3.90.550.50">
    <property type="match status" value="1"/>
</dbReference>
<dbReference type="GO" id="GO:0016263">
    <property type="term" value="F:glycoprotein-N-acetylgalactosamine 3-beta-galactosyltransferase activity"/>
    <property type="evidence" value="ECO:0007669"/>
    <property type="project" value="UniProtKB-EC"/>
</dbReference>
<keyword evidence="8" id="KW-0547">Nucleotide-binding</keyword>
<evidence type="ECO:0000256" key="3">
    <source>
        <dbReference type="ARBA" id="ARBA00006462"/>
    </source>
</evidence>
<keyword evidence="6" id="KW-0808">Transferase</keyword>
<feature type="non-terminal residue" evidence="13">
    <location>
        <position position="1"/>
    </location>
</feature>
<evidence type="ECO:0000259" key="12">
    <source>
        <dbReference type="Pfam" id="PF02434"/>
    </source>
</evidence>
<evidence type="ECO:0000256" key="8">
    <source>
        <dbReference type="ARBA" id="ARBA00022741"/>
    </source>
</evidence>
<dbReference type="Proteomes" id="UP000076858">
    <property type="component" value="Unassembled WGS sequence"/>
</dbReference>
<dbReference type="Pfam" id="PF02434">
    <property type="entry name" value="Fringe"/>
    <property type="match status" value="1"/>
</dbReference>
<dbReference type="EC" id="2.4.1.122" evidence="4"/>
<proteinExistence type="inferred from homology"/>
<dbReference type="GO" id="GO:0000166">
    <property type="term" value="F:nucleotide binding"/>
    <property type="evidence" value="ECO:0007669"/>
    <property type="project" value="UniProtKB-KW"/>
</dbReference>
<comment type="caution">
    <text evidence="13">The sequence shown here is derived from an EMBL/GenBank/DDBJ whole genome shotgun (WGS) entry which is preliminary data.</text>
</comment>
<evidence type="ECO:0000256" key="10">
    <source>
        <dbReference type="ARBA" id="ARBA00022989"/>
    </source>
</evidence>
<dbReference type="STRING" id="35525.A0A164JAB0"/>
<organism evidence="13 14">
    <name type="scientific">Daphnia magna</name>
    <dbReference type="NCBI Taxonomy" id="35525"/>
    <lineage>
        <taxon>Eukaryota</taxon>
        <taxon>Metazoa</taxon>
        <taxon>Ecdysozoa</taxon>
        <taxon>Arthropoda</taxon>
        <taxon>Crustacea</taxon>
        <taxon>Branchiopoda</taxon>
        <taxon>Diplostraca</taxon>
        <taxon>Cladocera</taxon>
        <taxon>Anomopoda</taxon>
        <taxon>Daphniidae</taxon>
        <taxon>Daphnia</taxon>
    </lineage>
</organism>
<evidence type="ECO:0000256" key="4">
    <source>
        <dbReference type="ARBA" id="ARBA00012557"/>
    </source>
</evidence>
<evidence type="ECO:0000256" key="1">
    <source>
        <dbReference type="ARBA" id="ARBA00004606"/>
    </source>
</evidence>
<sequence>KVDWFLKADDDTYVIVENLRYFLSGFNTSEPLYFGHKFKTIVKNGFFSGGAGYALSKEATRRFVTIGYHNASLCRKDHGGAEDVEMANCMEKLNVSAMDTRDSQGRGRFFPFGVNFHYFPGEIYADVHWVVIVARIALYPSITFTQEPCTYWISSSIKFVLLGWWTIVLQFQNHRQM</sequence>
<evidence type="ECO:0000256" key="9">
    <source>
        <dbReference type="ARBA" id="ARBA00022968"/>
    </source>
</evidence>
<reference evidence="13 14" key="1">
    <citation type="submission" date="2016-03" db="EMBL/GenBank/DDBJ databases">
        <title>EvidentialGene: Evidence-directed Construction of Genes on Genomes.</title>
        <authorList>
            <person name="Gilbert D.G."/>
            <person name="Choi J.-H."/>
            <person name="Mockaitis K."/>
            <person name="Colbourne J."/>
            <person name="Pfrender M."/>
        </authorList>
    </citation>
    <scope>NUCLEOTIDE SEQUENCE [LARGE SCALE GENOMIC DNA]</scope>
    <source>
        <strain evidence="13 14">Xinb3</strain>
        <tissue evidence="13">Complete organism</tissue>
    </source>
</reference>
<evidence type="ECO:0000313" key="14">
    <source>
        <dbReference type="Proteomes" id="UP000076858"/>
    </source>
</evidence>
<keyword evidence="14" id="KW-1185">Reference proteome</keyword>
<evidence type="ECO:0000256" key="11">
    <source>
        <dbReference type="ARBA" id="ARBA00023136"/>
    </source>
</evidence>
<dbReference type="GO" id="GO:0016020">
    <property type="term" value="C:membrane"/>
    <property type="evidence" value="ECO:0007669"/>
    <property type="project" value="UniProtKB-SubCell"/>
</dbReference>
<evidence type="ECO:0000256" key="2">
    <source>
        <dbReference type="ARBA" id="ARBA00004922"/>
    </source>
</evidence>